<dbReference type="Gene3D" id="3.20.20.100">
    <property type="entry name" value="NADP-dependent oxidoreductase domain"/>
    <property type="match status" value="1"/>
</dbReference>
<proteinExistence type="inferred from homology"/>
<dbReference type="PANTHER" id="PTHR43364:SF7">
    <property type="entry name" value="NADP-DEPENDENT OXIDOREDUCTASE DOMAIN-CONTAINING PROTEIN-RELATED"/>
    <property type="match status" value="1"/>
</dbReference>
<reference evidence="5 6" key="1">
    <citation type="submission" date="2016-10" db="EMBL/GenBank/DDBJ databases">
        <title>Draft genome sequence of Coniochaeta ligniaria NRRL30616, a lignocellulolytic fungus for bioabatement of inhibitors in plant biomass hydrolysates.</title>
        <authorList>
            <consortium name="DOE Joint Genome Institute"/>
            <person name="Jimenez D.J."/>
            <person name="Hector R.E."/>
            <person name="Riley R."/>
            <person name="Sun H."/>
            <person name="Grigoriev I.V."/>
            <person name="Van Elsas J.D."/>
            <person name="Nichols N.N."/>
        </authorList>
    </citation>
    <scope>NUCLEOTIDE SEQUENCE [LARGE SCALE GENOMIC DNA]</scope>
    <source>
        <strain evidence="5 6">NRRL 30616</strain>
    </source>
</reference>
<dbReference type="PANTHER" id="PTHR43364">
    <property type="entry name" value="NADH-SPECIFIC METHYLGLYOXAL REDUCTASE-RELATED"/>
    <property type="match status" value="1"/>
</dbReference>
<dbReference type="AlphaFoldDB" id="A0A1J7IXA5"/>
<organism evidence="5 6">
    <name type="scientific">Coniochaeta ligniaria NRRL 30616</name>
    <dbReference type="NCBI Taxonomy" id="1408157"/>
    <lineage>
        <taxon>Eukaryota</taxon>
        <taxon>Fungi</taxon>
        <taxon>Dikarya</taxon>
        <taxon>Ascomycota</taxon>
        <taxon>Pezizomycotina</taxon>
        <taxon>Sordariomycetes</taxon>
        <taxon>Sordariomycetidae</taxon>
        <taxon>Coniochaetales</taxon>
        <taxon>Coniochaetaceae</taxon>
        <taxon>Coniochaeta</taxon>
    </lineage>
</organism>
<dbReference type="CDD" id="cd19146">
    <property type="entry name" value="AKR_AKR9A1-2"/>
    <property type="match status" value="1"/>
</dbReference>
<keyword evidence="2" id="KW-0560">Oxidoreductase</keyword>
<dbReference type="EMBL" id="KV875095">
    <property type="protein sequence ID" value="OIW31819.1"/>
    <property type="molecule type" value="Genomic_DNA"/>
</dbReference>
<name>A0A1J7IXA5_9PEZI</name>
<sequence length="380" mass="41935">MSGALPTAPPPKSPLGRYRLLSPNASVRVSPLCLGAMNFGNAWKDYMGACAQKTTEAILDFFYENGGNFIDTANNYQFEESEQWIGEWMKKRGNRDEMVIATKYTTNFQAGPKARNIMANFSGTGSKSLHVSVEASLKKLQTSYIDLLYVHWWDYATSIPELMQSLNALVLSGKVLYLGISDSPAWVVSKANQYARDHGLRQFSVYQGQWSAAGRDFERDIIPMSRDEGMALAPWGSLGGGMFKTEEQRKAQGGRAVQASEKHIKVSKALEAVAKRKNTIITSVALAYVMHKTPYVFPIVGGRTVDHLKQNIEALTLSLSAEDIEEIENAVPFDVGFPNSFAYGPKMDKHPSDVWLLSMAGTFDYVPLPKPITPSKGGAQ</sequence>
<dbReference type="InterPro" id="IPR023210">
    <property type="entry name" value="NADP_OxRdtase_dom"/>
</dbReference>
<protein>
    <submittedName>
        <fullName evidence="5">Norsolorinic acid reductase</fullName>
    </submittedName>
</protein>
<keyword evidence="6" id="KW-1185">Reference proteome</keyword>
<dbReference type="OrthoDB" id="48988at2759"/>
<dbReference type="Pfam" id="PF00248">
    <property type="entry name" value="Aldo_ket_red"/>
    <property type="match status" value="1"/>
</dbReference>
<evidence type="ECO:0000256" key="3">
    <source>
        <dbReference type="ARBA" id="ARBA00038157"/>
    </source>
</evidence>
<evidence type="ECO:0000313" key="6">
    <source>
        <dbReference type="Proteomes" id="UP000182658"/>
    </source>
</evidence>
<accession>A0A1J7IXA5</accession>
<dbReference type="SUPFAM" id="SSF51430">
    <property type="entry name" value="NAD(P)-linked oxidoreductase"/>
    <property type="match status" value="1"/>
</dbReference>
<evidence type="ECO:0000256" key="1">
    <source>
        <dbReference type="ARBA" id="ARBA00022857"/>
    </source>
</evidence>
<dbReference type="GO" id="GO:0016491">
    <property type="term" value="F:oxidoreductase activity"/>
    <property type="evidence" value="ECO:0007669"/>
    <property type="project" value="UniProtKB-KW"/>
</dbReference>
<keyword evidence="1" id="KW-0521">NADP</keyword>
<feature type="domain" description="NADP-dependent oxidoreductase" evidence="4">
    <location>
        <begin position="31"/>
        <end position="330"/>
    </location>
</feature>
<dbReference type="InterPro" id="IPR050523">
    <property type="entry name" value="AKR_Detox_Biosynth"/>
</dbReference>
<evidence type="ECO:0000313" key="5">
    <source>
        <dbReference type="EMBL" id="OIW31819.1"/>
    </source>
</evidence>
<evidence type="ECO:0000256" key="2">
    <source>
        <dbReference type="ARBA" id="ARBA00023002"/>
    </source>
</evidence>
<evidence type="ECO:0000259" key="4">
    <source>
        <dbReference type="Pfam" id="PF00248"/>
    </source>
</evidence>
<comment type="similarity">
    <text evidence="3">Belongs to the aldo/keto reductase family. Aldo/keto reductase 2 subfamily.</text>
</comment>
<dbReference type="InterPro" id="IPR036812">
    <property type="entry name" value="NAD(P)_OxRdtase_dom_sf"/>
</dbReference>
<dbReference type="InParanoid" id="A0A1J7IXA5"/>
<gene>
    <name evidence="5" type="ORF">CONLIGDRAFT_241384</name>
</gene>
<dbReference type="Proteomes" id="UP000182658">
    <property type="component" value="Unassembled WGS sequence"/>
</dbReference>
<dbReference type="STRING" id="1408157.A0A1J7IXA5"/>